<evidence type="ECO:0000259" key="1">
    <source>
        <dbReference type="Pfam" id="PF00117"/>
    </source>
</evidence>
<dbReference type="AlphaFoldDB" id="A0A2S7IQE7"/>
<protein>
    <submittedName>
        <fullName evidence="2">GMP synthase</fullName>
    </submittedName>
</protein>
<name>A0A2S7IQE7_9BACT</name>
<proteinExistence type="predicted"/>
<evidence type="ECO:0000313" key="2">
    <source>
        <dbReference type="EMBL" id="PQA59896.1"/>
    </source>
</evidence>
<gene>
    <name evidence="2" type="ORF">C5O19_09810</name>
</gene>
<feature type="domain" description="Glutamine amidotransferase" evidence="1">
    <location>
        <begin position="36"/>
        <end position="208"/>
    </location>
</feature>
<keyword evidence="3" id="KW-1185">Reference proteome</keyword>
<dbReference type="Gene3D" id="3.40.50.880">
    <property type="match status" value="1"/>
</dbReference>
<dbReference type="SUPFAM" id="SSF52317">
    <property type="entry name" value="Class I glutamine amidotransferase-like"/>
    <property type="match status" value="1"/>
</dbReference>
<dbReference type="Pfam" id="PF00117">
    <property type="entry name" value="GATase"/>
    <property type="match status" value="1"/>
</dbReference>
<dbReference type="PROSITE" id="PS51273">
    <property type="entry name" value="GATASE_TYPE_1"/>
    <property type="match status" value="1"/>
</dbReference>
<comment type="caution">
    <text evidence="2">The sequence shown here is derived from an EMBL/GenBank/DDBJ whole genome shotgun (WGS) entry which is preliminary data.</text>
</comment>
<reference evidence="3" key="1">
    <citation type="submission" date="2018-02" db="EMBL/GenBank/DDBJ databases">
        <title>Genome sequencing of Solimonas sp. HR-BB.</title>
        <authorList>
            <person name="Lee Y."/>
            <person name="Jeon C.O."/>
        </authorList>
    </citation>
    <scope>NUCLEOTIDE SEQUENCE [LARGE SCALE GENOMIC DNA]</scope>
    <source>
        <strain evidence="3">HR-U</strain>
    </source>
</reference>
<accession>A0A2S7IQE7</accession>
<dbReference type="Proteomes" id="UP000239590">
    <property type="component" value="Unassembled WGS sequence"/>
</dbReference>
<evidence type="ECO:0000313" key="3">
    <source>
        <dbReference type="Proteomes" id="UP000239590"/>
    </source>
</evidence>
<dbReference type="EMBL" id="PTRA01000001">
    <property type="protein sequence ID" value="PQA59896.1"/>
    <property type="molecule type" value="Genomic_DNA"/>
</dbReference>
<dbReference type="OrthoDB" id="639921at2"/>
<sequence>MKQIRLAILDLYNGVPNEGMRCIQQLVQEFSEEIGGCVVQIFDVRQQGELPALNDFDIFISTGGPGNPLETGDWGTAYFDLIDQVFEHNKTQTAKKFLLLICHSFQMVSHHLGIGTVTRRKSTSFGTFPIHKTANGYDEPYLELLPDPFWAVDSRDYQIINANFSRIDAIGAKVLCREKIRPHVPLERAIMAVRFSREVFGTQFHPEADAVGMLRYFQQPEKQKQVIDEHGYEKYQNMVDHLNDPDKILLTESVIIPTFLRDAYHKLAAN</sequence>
<organism evidence="2 3">
    <name type="scientific">Siphonobacter curvatus</name>
    <dbReference type="NCBI Taxonomy" id="2094562"/>
    <lineage>
        <taxon>Bacteria</taxon>
        <taxon>Pseudomonadati</taxon>
        <taxon>Bacteroidota</taxon>
        <taxon>Cytophagia</taxon>
        <taxon>Cytophagales</taxon>
        <taxon>Cytophagaceae</taxon>
        <taxon>Siphonobacter</taxon>
    </lineage>
</organism>
<dbReference type="InterPro" id="IPR017926">
    <property type="entry name" value="GATASE"/>
</dbReference>
<dbReference type="RefSeq" id="WP_104711734.1">
    <property type="nucleotide sequence ID" value="NZ_PTRA01000001.1"/>
</dbReference>
<dbReference type="InterPro" id="IPR029062">
    <property type="entry name" value="Class_I_gatase-like"/>
</dbReference>